<dbReference type="InterPro" id="IPR018114">
    <property type="entry name" value="TRYPSIN_HIS"/>
</dbReference>
<feature type="domain" description="Peptidase S1" evidence="5">
    <location>
        <begin position="256"/>
        <end position="498"/>
    </location>
</feature>
<keyword evidence="2" id="KW-0378">Hydrolase</keyword>
<feature type="compositionally biased region" description="Polar residues" evidence="3">
    <location>
        <begin position="229"/>
        <end position="247"/>
    </location>
</feature>
<dbReference type="PROSITE" id="PS50240">
    <property type="entry name" value="TRYPSIN_DOM"/>
    <property type="match status" value="1"/>
</dbReference>
<evidence type="ECO:0000259" key="5">
    <source>
        <dbReference type="PROSITE" id="PS50240"/>
    </source>
</evidence>
<dbReference type="Proteomes" id="UP001652625">
    <property type="component" value="Chromosome 15"/>
</dbReference>
<dbReference type="Gene3D" id="2.60.120.200">
    <property type="match status" value="1"/>
</dbReference>
<dbReference type="PANTHER" id="PTHR24252:SF7">
    <property type="entry name" value="HYALIN"/>
    <property type="match status" value="1"/>
</dbReference>
<dbReference type="InterPro" id="IPR033116">
    <property type="entry name" value="TRYPSIN_SER"/>
</dbReference>
<dbReference type="InterPro" id="IPR001254">
    <property type="entry name" value="Trypsin_dom"/>
</dbReference>
<gene>
    <name evidence="7" type="primary">LOC136072100</name>
</gene>
<evidence type="ECO:0000256" key="1">
    <source>
        <dbReference type="ARBA" id="ARBA00023157"/>
    </source>
</evidence>
<dbReference type="Pfam" id="PF00629">
    <property type="entry name" value="MAM"/>
    <property type="match status" value="1"/>
</dbReference>
<dbReference type="InterPro" id="IPR009003">
    <property type="entry name" value="Peptidase_S1_PA"/>
</dbReference>
<dbReference type="SMART" id="SM00137">
    <property type="entry name" value="MAM"/>
    <property type="match status" value="1"/>
</dbReference>
<organism evidence="6 7">
    <name type="scientific">Hydra vulgaris</name>
    <name type="common">Hydra</name>
    <name type="synonym">Hydra attenuata</name>
    <dbReference type="NCBI Taxonomy" id="6087"/>
    <lineage>
        <taxon>Eukaryota</taxon>
        <taxon>Metazoa</taxon>
        <taxon>Cnidaria</taxon>
        <taxon>Hydrozoa</taxon>
        <taxon>Hydroidolina</taxon>
        <taxon>Anthoathecata</taxon>
        <taxon>Aplanulata</taxon>
        <taxon>Hydridae</taxon>
        <taxon>Hydra</taxon>
    </lineage>
</organism>
<keyword evidence="2" id="KW-0720">Serine protease</keyword>
<proteinExistence type="predicted"/>
<dbReference type="Gene3D" id="2.40.10.10">
    <property type="entry name" value="Trypsin-like serine proteases"/>
    <property type="match status" value="1"/>
</dbReference>
<dbReference type="CDD" id="cd06263">
    <property type="entry name" value="MAM"/>
    <property type="match status" value="1"/>
</dbReference>
<dbReference type="SUPFAM" id="SSF49899">
    <property type="entry name" value="Concanavalin A-like lectins/glucanases"/>
    <property type="match status" value="1"/>
</dbReference>
<dbReference type="PANTHER" id="PTHR24252">
    <property type="entry name" value="ACROSIN-RELATED"/>
    <property type="match status" value="1"/>
</dbReference>
<evidence type="ECO:0000256" key="2">
    <source>
        <dbReference type="RuleBase" id="RU363034"/>
    </source>
</evidence>
<evidence type="ECO:0000313" key="7">
    <source>
        <dbReference type="RefSeq" id="XP_065676465.1"/>
    </source>
</evidence>
<dbReference type="SUPFAM" id="SSF50494">
    <property type="entry name" value="Trypsin-like serine proteases"/>
    <property type="match status" value="1"/>
</dbReference>
<keyword evidence="2" id="KW-0645">Protease</keyword>
<evidence type="ECO:0000259" key="4">
    <source>
        <dbReference type="PROSITE" id="PS50060"/>
    </source>
</evidence>
<keyword evidence="6" id="KW-1185">Reference proteome</keyword>
<reference evidence="7" key="1">
    <citation type="submission" date="2025-08" db="UniProtKB">
        <authorList>
            <consortium name="RefSeq"/>
        </authorList>
    </citation>
    <scope>IDENTIFICATION</scope>
</reference>
<dbReference type="PROSITE" id="PS50060">
    <property type="entry name" value="MAM_2"/>
    <property type="match status" value="1"/>
</dbReference>
<dbReference type="InterPro" id="IPR000998">
    <property type="entry name" value="MAM_dom"/>
</dbReference>
<dbReference type="PROSITE" id="PS00135">
    <property type="entry name" value="TRYPSIN_SER"/>
    <property type="match status" value="1"/>
</dbReference>
<feature type="domain" description="MAM" evidence="4">
    <location>
        <begin position="40"/>
        <end position="207"/>
    </location>
</feature>
<sequence>MTNMRRKHVIRILVITSILTSAQLNVIFRTPVKSYPLESANCNFETECPAYKNDELATFNWIKGNLTTPSPYTGPEGDNTPGMNGLGNYLYIESSKRLNGDIARFKTHLIDNDIQDKKICVEFFYHMRGHTMGELAVLVDEIDREVVMFQLIGKQSTQGWNHGRFAMDTPSHPFKIIFQGKTSFSFYGDIAIDDIHLYSFSGKGCYSWPINSLPLPSQPPPPVPNNGPEDSSTCGKSKLNQNPDSKTFKSTNLARVVGGTKSTIGEWPWMAMILIKKFDGPFEPSCGGVLLGLDWIITAAHCVADVANKNDILVRLGVLERSKKLKQTQEFSISDVYVHPQYKTEKEYNNDVAMIKLKKPAMVNHFVESICILNNHKFSHGDQCFIAGWGKVWNDGIKPAPFSEILRHGMVTIRKTSECNDIYGERLTENMICAGDESGVPDTCLGDSGGPLMCQEDGQWILTGITSWGPEIGCGQSNMYGVYTNVKTVQNWIKSVIKYPDMHETLHLVN</sequence>
<dbReference type="RefSeq" id="XP_065676465.1">
    <property type="nucleotide sequence ID" value="XM_065820393.1"/>
</dbReference>
<evidence type="ECO:0000256" key="3">
    <source>
        <dbReference type="SAM" id="MobiDB-lite"/>
    </source>
</evidence>
<feature type="region of interest" description="Disordered" evidence="3">
    <location>
        <begin position="217"/>
        <end position="247"/>
    </location>
</feature>
<dbReference type="Pfam" id="PF00089">
    <property type="entry name" value="Trypsin"/>
    <property type="match status" value="1"/>
</dbReference>
<dbReference type="PRINTS" id="PR00722">
    <property type="entry name" value="CHYMOTRYPSIN"/>
</dbReference>
<dbReference type="InterPro" id="IPR043504">
    <property type="entry name" value="Peptidase_S1_PA_chymotrypsin"/>
</dbReference>
<dbReference type="GeneID" id="136072100"/>
<dbReference type="SMART" id="SM00020">
    <property type="entry name" value="Tryp_SPc"/>
    <property type="match status" value="1"/>
</dbReference>
<dbReference type="InterPro" id="IPR001314">
    <property type="entry name" value="Peptidase_S1A"/>
</dbReference>
<dbReference type="PROSITE" id="PS00134">
    <property type="entry name" value="TRYPSIN_HIS"/>
    <property type="match status" value="1"/>
</dbReference>
<evidence type="ECO:0000313" key="6">
    <source>
        <dbReference type="Proteomes" id="UP001652625"/>
    </source>
</evidence>
<dbReference type="InterPro" id="IPR013320">
    <property type="entry name" value="ConA-like_dom_sf"/>
</dbReference>
<keyword evidence="1" id="KW-1015">Disulfide bond</keyword>
<name>A0ABM4DPF7_HYDVU</name>
<dbReference type="CDD" id="cd00190">
    <property type="entry name" value="Tryp_SPc"/>
    <property type="match status" value="1"/>
</dbReference>
<protein>
    <submittedName>
        <fullName evidence="7">Serine protease 55-like</fullName>
    </submittedName>
</protein>
<accession>A0ABM4DPF7</accession>